<sequence>MEKTGTVIIIKGKQGSGKNAAFDVFNRYVLGPNLSLTTPRMDLITGRFNSIRQSMIMCVLDEAVDNSDRAVMIKFKNLITADEVQIEYKGKEPVTLSDFCNYIVTSNNDFASFIEESDRRSLCLETNNMMIGNRSYFNRYWAALDNINAGKHIFHWLVNHVTIDDGWHPQDTPQTSYKQELKQLQAATPIKFLIDCLERLTELDDKNVYEMPMKQLFCNFIEFCNAQHHKTMSMKAFSLIVKPFIQERKSHGILLKCYSKEILEQSLRSYL</sequence>
<dbReference type="SUPFAM" id="SSF52540">
    <property type="entry name" value="P-loop containing nucleoside triphosphate hydrolases"/>
    <property type="match status" value="1"/>
</dbReference>
<accession>A0A9W6WZE8</accession>
<evidence type="ECO:0000313" key="3">
    <source>
        <dbReference type="Proteomes" id="UP001165083"/>
    </source>
</evidence>
<keyword evidence="3" id="KW-1185">Reference proteome</keyword>
<dbReference type="Pfam" id="PF19263">
    <property type="entry name" value="DUF5906"/>
    <property type="match status" value="1"/>
</dbReference>
<name>A0A9W6WZE8_9STRA</name>
<dbReference type="Gene3D" id="3.40.50.300">
    <property type="entry name" value="P-loop containing nucleotide triphosphate hydrolases"/>
    <property type="match status" value="1"/>
</dbReference>
<dbReference type="OrthoDB" id="103748at2759"/>
<gene>
    <name evidence="2" type="ORF">Plil01_000977200</name>
</gene>
<feature type="domain" description="NrS-1 polymerase-like helicase" evidence="1">
    <location>
        <begin position="11"/>
        <end position="120"/>
    </location>
</feature>
<evidence type="ECO:0000259" key="1">
    <source>
        <dbReference type="Pfam" id="PF19263"/>
    </source>
</evidence>
<dbReference type="EMBL" id="BSXW01000498">
    <property type="protein sequence ID" value="GMF23991.1"/>
    <property type="molecule type" value="Genomic_DNA"/>
</dbReference>
<comment type="caution">
    <text evidence="2">The sequence shown here is derived from an EMBL/GenBank/DDBJ whole genome shotgun (WGS) entry which is preliminary data.</text>
</comment>
<proteinExistence type="predicted"/>
<evidence type="ECO:0000313" key="2">
    <source>
        <dbReference type="EMBL" id="GMF23991.1"/>
    </source>
</evidence>
<dbReference type="InterPro" id="IPR045455">
    <property type="entry name" value="NrS-1_pol-like_helicase"/>
</dbReference>
<dbReference type="InterPro" id="IPR027417">
    <property type="entry name" value="P-loop_NTPase"/>
</dbReference>
<dbReference type="AlphaFoldDB" id="A0A9W6WZE8"/>
<protein>
    <submittedName>
        <fullName evidence="2">Unnamed protein product</fullName>
    </submittedName>
</protein>
<organism evidence="2 3">
    <name type="scientific">Phytophthora lilii</name>
    <dbReference type="NCBI Taxonomy" id="2077276"/>
    <lineage>
        <taxon>Eukaryota</taxon>
        <taxon>Sar</taxon>
        <taxon>Stramenopiles</taxon>
        <taxon>Oomycota</taxon>
        <taxon>Peronosporomycetes</taxon>
        <taxon>Peronosporales</taxon>
        <taxon>Peronosporaceae</taxon>
        <taxon>Phytophthora</taxon>
    </lineage>
</organism>
<dbReference type="Proteomes" id="UP001165083">
    <property type="component" value="Unassembled WGS sequence"/>
</dbReference>
<reference evidence="2" key="1">
    <citation type="submission" date="2023-04" db="EMBL/GenBank/DDBJ databases">
        <title>Phytophthora lilii NBRC 32176.</title>
        <authorList>
            <person name="Ichikawa N."/>
            <person name="Sato H."/>
            <person name="Tonouchi N."/>
        </authorList>
    </citation>
    <scope>NUCLEOTIDE SEQUENCE</scope>
    <source>
        <strain evidence="2">NBRC 32176</strain>
    </source>
</reference>